<organism evidence="1 2">
    <name type="scientific">Trifolium medium</name>
    <dbReference type="NCBI Taxonomy" id="97028"/>
    <lineage>
        <taxon>Eukaryota</taxon>
        <taxon>Viridiplantae</taxon>
        <taxon>Streptophyta</taxon>
        <taxon>Embryophyta</taxon>
        <taxon>Tracheophyta</taxon>
        <taxon>Spermatophyta</taxon>
        <taxon>Magnoliopsida</taxon>
        <taxon>eudicotyledons</taxon>
        <taxon>Gunneridae</taxon>
        <taxon>Pentapetalae</taxon>
        <taxon>rosids</taxon>
        <taxon>fabids</taxon>
        <taxon>Fabales</taxon>
        <taxon>Fabaceae</taxon>
        <taxon>Papilionoideae</taxon>
        <taxon>50 kb inversion clade</taxon>
        <taxon>NPAAA clade</taxon>
        <taxon>Hologalegina</taxon>
        <taxon>IRL clade</taxon>
        <taxon>Trifolieae</taxon>
        <taxon>Trifolium</taxon>
    </lineage>
</organism>
<dbReference type="Proteomes" id="UP000265520">
    <property type="component" value="Unassembled WGS sequence"/>
</dbReference>
<keyword evidence="2" id="KW-1185">Reference proteome</keyword>
<proteinExistence type="predicted"/>
<evidence type="ECO:0000313" key="1">
    <source>
        <dbReference type="EMBL" id="MCI43087.1"/>
    </source>
</evidence>
<reference evidence="1 2" key="1">
    <citation type="journal article" date="2018" name="Front. Plant Sci.">
        <title>Red Clover (Trifolium pratense) and Zigzag Clover (T. medium) - A Picture of Genomic Similarities and Differences.</title>
        <authorList>
            <person name="Dluhosova J."/>
            <person name="Istvanek J."/>
            <person name="Nedelnik J."/>
            <person name="Repkova J."/>
        </authorList>
    </citation>
    <scope>NUCLEOTIDE SEQUENCE [LARGE SCALE GENOMIC DNA]</scope>
    <source>
        <strain evidence="2">cv. 10/8</strain>
        <tissue evidence="1">Leaf</tissue>
    </source>
</reference>
<dbReference type="EMBL" id="LXQA010312791">
    <property type="protein sequence ID" value="MCI43087.1"/>
    <property type="molecule type" value="Genomic_DNA"/>
</dbReference>
<name>A0A392S3Y1_9FABA</name>
<dbReference type="AlphaFoldDB" id="A0A392S3Y1"/>
<sequence length="60" mass="6197">MLSGIFASGTSFGAPGAIARAQQGKLLVLAPHAPVLAPQAPTGGQHADFVEKSFFRVYLT</sequence>
<protein>
    <submittedName>
        <fullName evidence="1">Uncharacterized protein</fullName>
    </submittedName>
</protein>
<evidence type="ECO:0000313" key="2">
    <source>
        <dbReference type="Proteomes" id="UP000265520"/>
    </source>
</evidence>
<comment type="caution">
    <text evidence="1">The sequence shown here is derived from an EMBL/GenBank/DDBJ whole genome shotgun (WGS) entry which is preliminary data.</text>
</comment>
<accession>A0A392S3Y1</accession>